<proteinExistence type="inferred from homology"/>
<dbReference type="EMBL" id="CP016503">
    <property type="protein sequence ID" value="ANV97337.1"/>
    <property type="molecule type" value="Genomic_DNA"/>
</dbReference>
<dbReference type="REBASE" id="155749">
    <property type="entry name" value="M1.Hsp6242ORF205P"/>
</dbReference>
<feature type="domain" description="DNA methylase N-4/N-6" evidence="5">
    <location>
        <begin position="23"/>
        <end position="248"/>
    </location>
</feature>
<evidence type="ECO:0000256" key="2">
    <source>
        <dbReference type="ARBA" id="ARBA00022603"/>
    </source>
</evidence>
<dbReference type="SUPFAM" id="SSF53335">
    <property type="entry name" value="S-adenosyl-L-methionine-dependent methyltransferases"/>
    <property type="match status" value="1"/>
</dbReference>
<dbReference type="InterPro" id="IPR002941">
    <property type="entry name" value="DNA_methylase_N4/N6"/>
</dbReference>
<comment type="similarity">
    <text evidence="1 4">Belongs to the N(4)/N(6)-methyltransferase family.</text>
</comment>
<dbReference type="KEGG" id="het:BBW65_00205"/>
<dbReference type="InterPro" id="IPR001091">
    <property type="entry name" value="RM_Methyltransferase"/>
</dbReference>
<dbReference type="Pfam" id="PF01555">
    <property type="entry name" value="N6_N4_Mtase"/>
    <property type="match status" value="1"/>
</dbReference>
<reference evidence="7" key="1">
    <citation type="submission" date="2016-07" db="EMBL/GenBank/DDBJ databases">
        <authorList>
            <person name="Florea S."/>
            <person name="Webb J.S."/>
            <person name="Jaromczyk J."/>
            <person name="Schardl C.L."/>
        </authorList>
    </citation>
    <scope>NUCLEOTIDE SEQUENCE [LARGE SCALE GENOMIC DNA]</scope>
    <source>
        <strain evidence="7">MIT 01-6242</strain>
    </source>
</reference>
<dbReference type="PRINTS" id="PR00508">
    <property type="entry name" value="S21N4MTFRASE"/>
</dbReference>
<dbReference type="Proteomes" id="UP000092884">
    <property type="component" value="Chromosome"/>
</dbReference>
<dbReference type="OrthoDB" id="9800801at2"/>
<evidence type="ECO:0000256" key="4">
    <source>
        <dbReference type="RuleBase" id="RU362026"/>
    </source>
</evidence>
<dbReference type="STRING" id="222136.BBW65_00205"/>
<evidence type="ECO:0000259" key="5">
    <source>
        <dbReference type="Pfam" id="PF01555"/>
    </source>
</evidence>
<dbReference type="InterPro" id="IPR002052">
    <property type="entry name" value="DNA_methylase_N6_adenine_CS"/>
</dbReference>
<dbReference type="Gene3D" id="3.40.50.150">
    <property type="entry name" value="Vaccinia Virus protein VP39"/>
    <property type="match status" value="1"/>
</dbReference>
<keyword evidence="2 6" id="KW-0489">Methyltransferase</keyword>
<evidence type="ECO:0000256" key="3">
    <source>
        <dbReference type="ARBA" id="ARBA00022679"/>
    </source>
</evidence>
<accession>A0A1B1U3J4</accession>
<dbReference type="AlphaFoldDB" id="A0A1B1U3J4"/>
<dbReference type="GO" id="GO:0032259">
    <property type="term" value="P:methylation"/>
    <property type="evidence" value="ECO:0007669"/>
    <property type="project" value="UniProtKB-KW"/>
</dbReference>
<evidence type="ECO:0000313" key="7">
    <source>
        <dbReference type="Proteomes" id="UP000092884"/>
    </source>
</evidence>
<dbReference type="RefSeq" id="WP_066338161.1">
    <property type="nucleotide sequence ID" value="NZ_CP016503.1"/>
</dbReference>
<sequence length="254" mass="29759">MQLNTIYIQDVFSFLESLDHKSIDLAIIDPPYNLKVDTWDNFQSQKEFLEFSYKWMDLLLLKMKKSGSFYIFNTPYHCALFVHYLQEKAVFQNFITWYKKDGLSYTKKRFVNNQESILFYTIDSKHYYFDCESVRLPYVSTSRIAHAVKNGILKNGKRWFPNPNGKLCPDVWEIASQRHKQKKNGKTQKLHHPTIKPREMIERIIKASSKKGDLVLDLFSGSGMTSLVARDLERSFIGCELNKESIDSSLAIKE</sequence>
<keyword evidence="7" id="KW-1185">Reference proteome</keyword>
<evidence type="ECO:0000313" key="6">
    <source>
        <dbReference type="EMBL" id="ANV97337.1"/>
    </source>
</evidence>
<dbReference type="EC" id="2.1.1.-" evidence="4"/>
<dbReference type="PROSITE" id="PS00092">
    <property type="entry name" value="N6_MTASE"/>
    <property type="match status" value="1"/>
</dbReference>
<dbReference type="GO" id="GO:0008170">
    <property type="term" value="F:N-methyltransferase activity"/>
    <property type="evidence" value="ECO:0007669"/>
    <property type="project" value="InterPro"/>
</dbReference>
<dbReference type="GO" id="GO:0003677">
    <property type="term" value="F:DNA binding"/>
    <property type="evidence" value="ECO:0007669"/>
    <property type="project" value="InterPro"/>
</dbReference>
<name>A0A1B1U3J4_9HELI</name>
<protein>
    <recommendedName>
        <fullName evidence="4">Methyltransferase</fullName>
        <ecNumber evidence="4">2.1.1.-</ecNumber>
    </recommendedName>
</protein>
<evidence type="ECO:0000256" key="1">
    <source>
        <dbReference type="ARBA" id="ARBA00006594"/>
    </source>
</evidence>
<organism evidence="6 7">
    <name type="scientific">Helicobacter enhydrae</name>
    <dbReference type="NCBI Taxonomy" id="222136"/>
    <lineage>
        <taxon>Bacteria</taxon>
        <taxon>Pseudomonadati</taxon>
        <taxon>Campylobacterota</taxon>
        <taxon>Epsilonproteobacteria</taxon>
        <taxon>Campylobacterales</taxon>
        <taxon>Helicobacteraceae</taxon>
        <taxon>Helicobacter</taxon>
    </lineage>
</organism>
<dbReference type="InterPro" id="IPR029063">
    <property type="entry name" value="SAM-dependent_MTases_sf"/>
</dbReference>
<gene>
    <name evidence="6" type="ORF">BBW65_00205</name>
</gene>
<keyword evidence="3" id="KW-0808">Transferase</keyword>